<name>A0ABU1HSK0_9MICO</name>
<protein>
    <submittedName>
        <fullName evidence="2">Uncharacterized protein</fullName>
    </submittedName>
</protein>
<keyword evidence="3" id="KW-1185">Reference proteome</keyword>
<dbReference type="Proteomes" id="UP001249291">
    <property type="component" value="Unassembled WGS sequence"/>
</dbReference>
<organism evidence="2 3">
    <name type="scientific">Microbacterium foliorum</name>
    <dbReference type="NCBI Taxonomy" id="104336"/>
    <lineage>
        <taxon>Bacteria</taxon>
        <taxon>Bacillati</taxon>
        <taxon>Actinomycetota</taxon>
        <taxon>Actinomycetes</taxon>
        <taxon>Micrococcales</taxon>
        <taxon>Microbacteriaceae</taxon>
        <taxon>Microbacterium</taxon>
    </lineage>
</organism>
<sequence length="224" mass="24522">MSTKQRFISPSDLQSPEYLRVPDQAKPTAMGLWLHTDIAGRRELIPELIAGDLYPGRAATSMVEEHLLLLDEAGFLTIFAARGSHWIALTRPLRADARGARVDTPDPPSDRPWTSVAVGGAGGRGQARERARAQVRAEDAARADAWAAVQGEREAVPAPPARPLLLDAPPIGCSEHPNGIQNVSCGPCRTARLQRDEWLARRIYEEKLATYHEQHGEGWGGEPF</sequence>
<evidence type="ECO:0000313" key="3">
    <source>
        <dbReference type="Proteomes" id="UP001249291"/>
    </source>
</evidence>
<feature type="region of interest" description="Disordered" evidence="1">
    <location>
        <begin position="99"/>
        <end position="126"/>
    </location>
</feature>
<evidence type="ECO:0000256" key="1">
    <source>
        <dbReference type="SAM" id="MobiDB-lite"/>
    </source>
</evidence>
<dbReference type="RefSeq" id="WP_309689753.1">
    <property type="nucleotide sequence ID" value="NZ_JAVIZQ010000001.1"/>
</dbReference>
<dbReference type="EMBL" id="JAVIZQ010000001">
    <property type="protein sequence ID" value="MDR6142065.1"/>
    <property type="molecule type" value="Genomic_DNA"/>
</dbReference>
<gene>
    <name evidence="2" type="ORF">QE375_001619</name>
</gene>
<proteinExistence type="predicted"/>
<accession>A0ABU1HSK0</accession>
<reference evidence="2 3" key="1">
    <citation type="submission" date="2023-08" db="EMBL/GenBank/DDBJ databases">
        <title>Functional and genomic diversity of the sorghum phyllosphere microbiome.</title>
        <authorList>
            <person name="Shade A."/>
        </authorList>
    </citation>
    <scope>NUCLEOTIDE SEQUENCE [LARGE SCALE GENOMIC DNA]</scope>
    <source>
        <strain evidence="2 3">SORGH_AS_0445</strain>
    </source>
</reference>
<comment type="caution">
    <text evidence="2">The sequence shown here is derived from an EMBL/GenBank/DDBJ whole genome shotgun (WGS) entry which is preliminary data.</text>
</comment>
<evidence type="ECO:0000313" key="2">
    <source>
        <dbReference type="EMBL" id="MDR6142065.1"/>
    </source>
</evidence>